<gene>
    <name evidence="1" type="ORF">NCTC12119_01955</name>
</gene>
<evidence type="ECO:0008006" key="3">
    <source>
        <dbReference type="Google" id="ProtNLM"/>
    </source>
</evidence>
<dbReference type="Proteomes" id="UP000255528">
    <property type="component" value="Unassembled WGS sequence"/>
</dbReference>
<evidence type="ECO:0000313" key="2">
    <source>
        <dbReference type="Proteomes" id="UP000255528"/>
    </source>
</evidence>
<dbReference type="RefSeq" id="WP_115628189.1">
    <property type="nucleotide sequence ID" value="NZ_UIGI01000001.1"/>
</dbReference>
<accession>A0A381C6E8</accession>
<dbReference type="EMBL" id="UIGI01000001">
    <property type="protein sequence ID" value="SUW63465.1"/>
    <property type="molecule type" value="Genomic_DNA"/>
</dbReference>
<reference evidence="1 2" key="1">
    <citation type="submission" date="2018-06" db="EMBL/GenBank/DDBJ databases">
        <authorList>
            <consortium name="Pathogen Informatics"/>
            <person name="Doyle S."/>
        </authorList>
    </citation>
    <scope>NUCLEOTIDE SEQUENCE [LARGE SCALE GENOMIC DNA]</scope>
    <source>
        <strain evidence="1 2">NCTC12119</strain>
    </source>
</reference>
<name>A0A381C6E8_9ENTR</name>
<dbReference type="AlphaFoldDB" id="A0A381C6E8"/>
<evidence type="ECO:0000313" key="1">
    <source>
        <dbReference type="EMBL" id="SUW63465.1"/>
    </source>
</evidence>
<protein>
    <recommendedName>
        <fullName evidence="3">Gas vesicle protein</fullName>
    </recommendedName>
</protein>
<proteinExistence type="predicted"/>
<sequence>MSEDAELEQVLALKVRDEDLMFLNNIVNQTDCGIGITLFVHGGVISGTLISGKKYYKFVADNLKAAGPSGEALSQFFERKGSTGYTSEDPSFEYPNNFLHLENVQIRNGEGKMGLLNNAMLRLKIEEIEGHILGNIS</sequence>
<organism evidence="1 2">
    <name type="scientific">Buttiauxella agrestis</name>
    <dbReference type="NCBI Taxonomy" id="82977"/>
    <lineage>
        <taxon>Bacteria</taxon>
        <taxon>Pseudomonadati</taxon>
        <taxon>Pseudomonadota</taxon>
        <taxon>Gammaproteobacteria</taxon>
        <taxon>Enterobacterales</taxon>
        <taxon>Enterobacteriaceae</taxon>
        <taxon>Buttiauxella</taxon>
    </lineage>
</organism>